<sequence>MYGAISKDEHYTTIAPPRRILLASEYLILQRRWIVLKLKTFLHQWRLVTPLERADRCETTPNLAQEDSTIGMVDQVSSCESTSVRAPFSCSNLLPVEVCCEP</sequence>
<proteinExistence type="predicted"/>
<name>A0A803MDB8_CHEQI</name>
<keyword evidence="2" id="KW-1185">Reference proteome</keyword>
<protein>
    <submittedName>
        <fullName evidence="1">Uncharacterized protein</fullName>
    </submittedName>
</protein>
<dbReference type="Proteomes" id="UP000596660">
    <property type="component" value="Unplaced"/>
</dbReference>
<accession>A0A803MDB8</accession>
<organism evidence="1 2">
    <name type="scientific">Chenopodium quinoa</name>
    <name type="common">Quinoa</name>
    <dbReference type="NCBI Taxonomy" id="63459"/>
    <lineage>
        <taxon>Eukaryota</taxon>
        <taxon>Viridiplantae</taxon>
        <taxon>Streptophyta</taxon>
        <taxon>Embryophyta</taxon>
        <taxon>Tracheophyta</taxon>
        <taxon>Spermatophyta</taxon>
        <taxon>Magnoliopsida</taxon>
        <taxon>eudicotyledons</taxon>
        <taxon>Gunneridae</taxon>
        <taxon>Pentapetalae</taxon>
        <taxon>Caryophyllales</taxon>
        <taxon>Chenopodiaceae</taxon>
        <taxon>Chenopodioideae</taxon>
        <taxon>Atripliceae</taxon>
        <taxon>Chenopodium</taxon>
    </lineage>
</organism>
<reference evidence="1" key="1">
    <citation type="journal article" date="2017" name="Nature">
        <title>The genome of Chenopodium quinoa.</title>
        <authorList>
            <person name="Jarvis D.E."/>
            <person name="Ho Y.S."/>
            <person name="Lightfoot D.J."/>
            <person name="Schmoeckel S.M."/>
            <person name="Li B."/>
            <person name="Borm T.J.A."/>
            <person name="Ohyanagi H."/>
            <person name="Mineta K."/>
            <person name="Michell C.T."/>
            <person name="Saber N."/>
            <person name="Kharbatia N.M."/>
            <person name="Rupper R.R."/>
            <person name="Sharp A.R."/>
            <person name="Dally N."/>
            <person name="Boughton B.A."/>
            <person name="Woo Y.H."/>
            <person name="Gao G."/>
            <person name="Schijlen E.G.W.M."/>
            <person name="Guo X."/>
            <person name="Momin A.A."/>
            <person name="Negrao S."/>
            <person name="Al-Babili S."/>
            <person name="Gehring C."/>
            <person name="Roessner U."/>
            <person name="Jung C."/>
            <person name="Murphy K."/>
            <person name="Arold S.T."/>
            <person name="Gojobori T."/>
            <person name="van der Linden C.G."/>
            <person name="van Loo E.N."/>
            <person name="Jellen E.N."/>
            <person name="Maughan P.J."/>
            <person name="Tester M."/>
        </authorList>
    </citation>
    <scope>NUCLEOTIDE SEQUENCE [LARGE SCALE GENOMIC DNA]</scope>
    <source>
        <strain evidence="1">cv. PI 614886</strain>
    </source>
</reference>
<dbReference type="Gramene" id="AUR62027461-RA">
    <property type="protein sequence ID" value="AUR62027461-RA:cds"/>
    <property type="gene ID" value="AUR62027461"/>
</dbReference>
<dbReference type="EnsemblPlants" id="AUR62027461-RA">
    <property type="protein sequence ID" value="AUR62027461-RA:cds"/>
    <property type="gene ID" value="AUR62027461"/>
</dbReference>
<evidence type="ECO:0000313" key="1">
    <source>
        <dbReference type="EnsemblPlants" id="AUR62027461-RA:cds"/>
    </source>
</evidence>
<evidence type="ECO:0000313" key="2">
    <source>
        <dbReference type="Proteomes" id="UP000596660"/>
    </source>
</evidence>
<reference evidence="1" key="2">
    <citation type="submission" date="2021-03" db="UniProtKB">
        <authorList>
            <consortium name="EnsemblPlants"/>
        </authorList>
    </citation>
    <scope>IDENTIFICATION</scope>
</reference>
<dbReference type="AlphaFoldDB" id="A0A803MDB8"/>